<dbReference type="EMBL" id="JAHLQK010000002">
    <property type="protein sequence ID" value="MBU5675936.1"/>
    <property type="molecule type" value="Genomic_DNA"/>
</dbReference>
<evidence type="ECO:0000256" key="1">
    <source>
        <dbReference type="SAM" id="Phobius"/>
    </source>
</evidence>
<protein>
    <submittedName>
        <fullName evidence="2">Uncharacterized protein</fullName>
    </submittedName>
</protein>
<dbReference type="RefSeq" id="WP_216415426.1">
    <property type="nucleotide sequence ID" value="NZ_JAHLQK010000002.1"/>
</dbReference>
<keyword evidence="1" id="KW-1133">Transmembrane helix</keyword>
<evidence type="ECO:0000313" key="3">
    <source>
        <dbReference type="Proteomes" id="UP000779508"/>
    </source>
</evidence>
<gene>
    <name evidence="2" type="ORF">KQI88_05870</name>
</gene>
<accession>A0ABS6G0A7</accession>
<reference evidence="2 3" key="1">
    <citation type="submission" date="2021-06" db="EMBL/GenBank/DDBJ databases">
        <authorList>
            <person name="Sun Q."/>
            <person name="Li D."/>
        </authorList>
    </citation>
    <scope>NUCLEOTIDE SEQUENCE [LARGE SCALE GENOMIC DNA]</scope>
    <source>
        <strain evidence="2 3">MSJ-5</strain>
    </source>
</reference>
<keyword evidence="1" id="KW-0812">Transmembrane</keyword>
<comment type="caution">
    <text evidence="2">The sequence shown here is derived from an EMBL/GenBank/DDBJ whole genome shotgun (WGS) entry which is preliminary data.</text>
</comment>
<dbReference type="Proteomes" id="UP000779508">
    <property type="component" value="Unassembled WGS sequence"/>
</dbReference>
<proteinExistence type="predicted"/>
<feature type="transmembrane region" description="Helical" evidence="1">
    <location>
        <begin position="61"/>
        <end position="88"/>
    </location>
</feature>
<sequence length="117" mass="13456">MKKENLLKDIKGTITDRDIKNLFHQSLQDVSLTENSKNKLYNIPINTKKQSFLQNFLEKELIIPLPSLAIFTSLAVVLVGMYIGNLILIKDISEPRYEIINIQTMEYNPYVSQGKGR</sequence>
<keyword evidence="3" id="KW-1185">Reference proteome</keyword>
<name>A0ABS6G0A7_9FIRM</name>
<organism evidence="2 3">
    <name type="scientific">Alkaliphilus flagellatus</name>
    <dbReference type="NCBI Taxonomy" id="2841507"/>
    <lineage>
        <taxon>Bacteria</taxon>
        <taxon>Bacillati</taxon>
        <taxon>Bacillota</taxon>
        <taxon>Clostridia</taxon>
        <taxon>Peptostreptococcales</taxon>
        <taxon>Natronincolaceae</taxon>
        <taxon>Alkaliphilus</taxon>
    </lineage>
</organism>
<evidence type="ECO:0000313" key="2">
    <source>
        <dbReference type="EMBL" id="MBU5675936.1"/>
    </source>
</evidence>
<keyword evidence="1" id="KW-0472">Membrane</keyword>